<accession>A0ABR2HAY7</accession>
<feature type="compositionally biased region" description="Basic and acidic residues" evidence="1">
    <location>
        <begin position="37"/>
        <end position="46"/>
    </location>
</feature>
<gene>
    <name evidence="2" type="ORF">M9Y10_025273</name>
</gene>
<name>A0ABR2HAY7_9EUKA</name>
<evidence type="ECO:0000256" key="1">
    <source>
        <dbReference type="SAM" id="MobiDB-lite"/>
    </source>
</evidence>
<reference evidence="2 3" key="1">
    <citation type="submission" date="2024-04" db="EMBL/GenBank/DDBJ databases">
        <title>Tritrichomonas musculus Genome.</title>
        <authorList>
            <person name="Alves-Ferreira E."/>
            <person name="Grigg M."/>
            <person name="Lorenzi H."/>
            <person name="Galac M."/>
        </authorList>
    </citation>
    <scope>NUCLEOTIDE SEQUENCE [LARGE SCALE GENOMIC DNA]</scope>
    <source>
        <strain evidence="2 3">EAF2021</strain>
    </source>
</reference>
<comment type="caution">
    <text evidence="2">The sequence shown here is derived from an EMBL/GenBank/DDBJ whole genome shotgun (WGS) entry which is preliminary data.</text>
</comment>
<evidence type="ECO:0008006" key="4">
    <source>
        <dbReference type="Google" id="ProtNLM"/>
    </source>
</evidence>
<feature type="region of interest" description="Disordered" evidence="1">
    <location>
        <begin position="21"/>
        <end position="46"/>
    </location>
</feature>
<proteinExistence type="predicted"/>
<feature type="compositionally biased region" description="Polar residues" evidence="1">
    <location>
        <begin position="26"/>
        <end position="35"/>
    </location>
</feature>
<dbReference type="Proteomes" id="UP001470230">
    <property type="component" value="Unassembled WGS sequence"/>
</dbReference>
<dbReference type="EMBL" id="JAPFFF010000036">
    <property type="protein sequence ID" value="KAK8843082.1"/>
    <property type="molecule type" value="Genomic_DNA"/>
</dbReference>
<protein>
    <recommendedName>
        <fullName evidence="4">Ankyrin repeat protein</fullName>
    </recommendedName>
</protein>
<evidence type="ECO:0000313" key="3">
    <source>
        <dbReference type="Proteomes" id="UP001470230"/>
    </source>
</evidence>
<sequence>MFNKTAIDYAREENHQEIVELLSKGPSKTKSSVNGSKEVESLRQKTKEQEEEIKALKKQLEEKEKEYKRLLEEKEEEHKKQLEEIEEENLLQNQRLMDMIKELQNQS</sequence>
<organism evidence="2 3">
    <name type="scientific">Tritrichomonas musculus</name>
    <dbReference type="NCBI Taxonomy" id="1915356"/>
    <lineage>
        <taxon>Eukaryota</taxon>
        <taxon>Metamonada</taxon>
        <taxon>Parabasalia</taxon>
        <taxon>Tritrichomonadida</taxon>
        <taxon>Tritrichomonadidae</taxon>
        <taxon>Tritrichomonas</taxon>
    </lineage>
</organism>
<evidence type="ECO:0000313" key="2">
    <source>
        <dbReference type="EMBL" id="KAK8843082.1"/>
    </source>
</evidence>
<keyword evidence="3" id="KW-1185">Reference proteome</keyword>